<dbReference type="SUPFAM" id="SSF110857">
    <property type="entry name" value="Gamma-glutamyl cyclotransferase-like"/>
    <property type="match status" value="1"/>
</dbReference>
<protein>
    <submittedName>
        <fullName evidence="1">Gamma-glutamylcyclotransferase</fullName>
    </submittedName>
</protein>
<sequence>VRVFGYGSLLNPKTLRERFEGKITADATLRGYQRTFRKEGREHLYLTLREIEPDGNGVWGTLFDVTLPGFAKLARTEPGYDLLDVTDGLAGYPADAPQAWCFIAPPLGDEKIPPAKMRIRRSYLNRCLGGVPEPERELWLAETEIPSGVTIDEDESPVLPAR</sequence>
<name>A0A931WNV4_9BACT</name>
<accession>A0A931WNV4</accession>
<evidence type="ECO:0000313" key="2">
    <source>
        <dbReference type="Proteomes" id="UP000724148"/>
    </source>
</evidence>
<proteinExistence type="predicted"/>
<gene>
    <name evidence="1" type="ORF">HYT40_00735</name>
</gene>
<organism evidence="1 2">
    <name type="scientific">Candidatus Sungiibacteriota bacterium</name>
    <dbReference type="NCBI Taxonomy" id="2750080"/>
    <lineage>
        <taxon>Bacteria</taxon>
        <taxon>Candidatus Sungiibacteriota</taxon>
    </lineage>
</organism>
<dbReference type="CDD" id="cd06661">
    <property type="entry name" value="GGCT_like"/>
    <property type="match status" value="1"/>
</dbReference>
<dbReference type="InterPro" id="IPR036568">
    <property type="entry name" value="GGCT-like_sf"/>
</dbReference>
<dbReference type="InterPro" id="IPR013024">
    <property type="entry name" value="GGCT-like"/>
</dbReference>
<feature type="non-terminal residue" evidence="1">
    <location>
        <position position="1"/>
    </location>
</feature>
<dbReference type="EMBL" id="JACOZA010000018">
    <property type="protein sequence ID" value="MBI2096672.1"/>
    <property type="molecule type" value="Genomic_DNA"/>
</dbReference>
<evidence type="ECO:0000313" key="1">
    <source>
        <dbReference type="EMBL" id="MBI2096672.1"/>
    </source>
</evidence>
<dbReference type="Proteomes" id="UP000724148">
    <property type="component" value="Unassembled WGS sequence"/>
</dbReference>
<dbReference type="AlphaFoldDB" id="A0A931WNV4"/>
<comment type="caution">
    <text evidence="1">The sequence shown here is derived from an EMBL/GenBank/DDBJ whole genome shotgun (WGS) entry which is preliminary data.</text>
</comment>
<dbReference type="Gene3D" id="3.10.490.10">
    <property type="entry name" value="Gamma-glutamyl cyclotransferase-like"/>
    <property type="match status" value="1"/>
</dbReference>
<reference evidence="1" key="1">
    <citation type="submission" date="2020-07" db="EMBL/GenBank/DDBJ databases">
        <title>Huge and variable diversity of episymbiotic CPR bacteria and DPANN archaea in groundwater ecosystems.</title>
        <authorList>
            <person name="He C.Y."/>
            <person name="Keren R."/>
            <person name="Whittaker M."/>
            <person name="Farag I.F."/>
            <person name="Doudna J."/>
            <person name="Cate J.H.D."/>
            <person name="Banfield J.F."/>
        </authorList>
    </citation>
    <scope>NUCLEOTIDE SEQUENCE</scope>
    <source>
        <strain evidence="1">NC_groundwater_193_Ag_S-0.1um_51_7</strain>
    </source>
</reference>